<protein>
    <submittedName>
        <fullName evidence="1">Uncharacterized protein</fullName>
    </submittedName>
</protein>
<gene>
    <name evidence="1" type="ORF">UFOVP965_1</name>
</gene>
<feature type="non-terminal residue" evidence="1">
    <location>
        <position position="1"/>
    </location>
</feature>
<sequence>NVVLRVKGAASQTANLQEWQDSAGSVPLWVTGDLGKLNSISGVSFSNNYSGGTTLTTRSAYPSLIPLIVKGAASQTANLQEWQNSAGTVLSSITSTGLMNTTVGLNANALYIGNGYLGANIQSAFSASTASYVPIVVRGAPSQTANLQEWQTSGGTVQSRIDQYGQVVSSVSSYLSTLYAGSGISGSVGQANVSPFAASTIGLVVRGAASQTADLQEWQNSAGTALVSIDSNGILKSAYLTNVANNGSYFNFTVGTALLYSRNIASPTFAVVGVASQTADLQEWQDSAGTVLAKVTAAGAAQFVSIDGGSA</sequence>
<organism evidence="1">
    <name type="scientific">uncultured Caudovirales phage</name>
    <dbReference type="NCBI Taxonomy" id="2100421"/>
    <lineage>
        <taxon>Viruses</taxon>
        <taxon>Duplodnaviria</taxon>
        <taxon>Heunggongvirae</taxon>
        <taxon>Uroviricota</taxon>
        <taxon>Caudoviricetes</taxon>
        <taxon>Peduoviridae</taxon>
        <taxon>Maltschvirus</taxon>
        <taxon>Maltschvirus maltsch</taxon>
    </lineage>
</organism>
<reference evidence="1" key="1">
    <citation type="submission" date="2020-05" db="EMBL/GenBank/DDBJ databases">
        <authorList>
            <person name="Chiriac C."/>
            <person name="Salcher M."/>
            <person name="Ghai R."/>
            <person name="Kavagutti S V."/>
        </authorList>
    </citation>
    <scope>NUCLEOTIDE SEQUENCE</scope>
</reference>
<name>A0A6J5PP37_9CAUD</name>
<accession>A0A6J5PP37</accession>
<proteinExistence type="predicted"/>
<dbReference type="EMBL" id="LR796920">
    <property type="protein sequence ID" value="CAB4173679.1"/>
    <property type="molecule type" value="Genomic_DNA"/>
</dbReference>
<evidence type="ECO:0000313" key="1">
    <source>
        <dbReference type="EMBL" id="CAB4173679.1"/>
    </source>
</evidence>